<organism evidence="3 4">
    <name type="scientific">Photobacterium sanguinicancri</name>
    <dbReference type="NCBI Taxonomy" id="875932"/>
    <lineage>
        <taxon>Bacteria</taxon>
        <taxon>Pseudomonadati</taxon>
        <taxon>Pseudomonadota</taxon>
        <taxon>Gammaproteobacteria</taxon>
        <taxon>Vibrionales</taxon>
        <taxon>Vibrionaceae</taxon>
        <taxon>Photobacterium</taxon>
    </lineage>
</organism>
<accession>A0AAW7Y5Y5</accession>
<feature type="domain" description="OLD protein-like TOPRIM" evidence="2">
    <location>
        <begin position="369"/>
        <end position="433"/>
    </location>
</feature>
<dbReference type="SUPFAM" id="SSF52540">
    <property type="entry name" value="P-loop containing nucleoside triphosphate hydrolases"/>
    <property type="match status" value="1"/>
</dbReference>
<sequence>MQIDKVIIKGFRNFEDTTVRFNGNSLIMGANDVGKTNLIYAIRILLDKSLSERDIEPQDTDFNIKQDGTQSNEYSITIYFKDIKEDSAKAVLKGYIDESESSVFQFIARNNGEYVFLVGANDSELEEVTGRFYLKYINLRYVKSRRDLKKFIDLEKKQLLKLAKENRSDQHSSEDNKQMQRISRGLDNINERVRRLNYVNESTTLVNDELKKLSYTNDNYSVHLDSGAIQVNQFIENLELGAKTSGSKLMLGGDGKDNQILLALWKAKSEREFDPEHHVTFYCVEEPEAHLHPHQQRKLAQYLNSDLPGQTIITTHSPQIVEQYSPDSIIRIYKNNGSSLAANDGCSNCIDEAWDNLGYRMSILPAEAFFSSCVLLVEGPSEKLFYEEVGKILNLELDYHNVSILCVDGIQFKVYAKILSALEIPWVMRTDNDVSKVPRRNEKAMVGANRCCSLLNLPPVPRFPLNTTQEDVIQQGHWARVSARINPHGLYLSKKDLENDLYDELPHQLLAYSGKTTATEAISYLQGAKALRMREFLSAYKHDLINIYQGELCKPLHHAIEKARMNI</sequence>
<dbReference type="Pfam" id="PF13175">
    <property type="entry name" value="AAA_15"/>
    <property type="match status" value="1"/>
</dbReference>
<name>A0AAW7Y5Y5_9GAMM</name>
<feature type="domain" description="Endonuclease GajA/Old nuclease/RecF-like AAA" evidence="1">
    <location>
        <begin position="1"/>
        <end position="321"/>
    </location>
</feature>
<dbReference type="PANTHER" id="PTHR43581">
    <property type="entry name" value="ATP/GTP PHOSPHATASE"/>
    <property type="match status" value="1"/>
</dbReference>
<dbReference type="Pfam" id="PF20469">
    <property type="entry name" value="OLD-like_TOPRIM"/>
    <property type="match status" value="1"/>
</dbReference>
<evidence type="ECO:0000259" key="1">
    <source>
        <dbReference type="Pfam" id="PF13175"/>
    </source>
</evidence>
<gene>
    <name evidence="3" type="ORF">Q4568_14185</name>
</gene>
<proteinExistence type="predicted"/>
<dbReference type="InterPro" id="IPR041685">
    <property type="entry name" value="AAA_GajA/Old/RecF-like"/>
</dbReference>
<dbReference type="RefSeq" id="WP_303500128.1">
    <property type="nucleotide sequence ID" value="NZ_JAUOPU010000015.1"/>
</dbReference>
<dbReference type="Proteomes" id="UP001170624">
    <property type="component" value="Unassembled WGS sequence"/>
</dbReference>
<dbReference type="InterPro" id="IPR027417">
    <property type="entry name" value="P-loop_NTPase"/>
</dbReference>
<dbReference type="InterPro" id="IPR034139">
    <property type="entry name" value="TOPRIM_OLD"/>
</dbReference>
<evidence type="ECO:0000313" key="4">
    <source>
        <dbReference type="Proteomes" id="UP001170624"/>
    </source>
</evidence>
<reference evidence="3" key="1">
    <citation type="submission" date="2023-07" db="EMBL/GenBank/DDBJ databases">
        <title>Genome content predicts the carbon catabolic preferences of heterotrophic bacteria.</title>
        <authorList>
            <person name="Gralka M."/>
        </authorList>
    </citation>
    <scope>NUCLEOTIDE SEQUENCE</scope>
    <source>
        <strain evidence="3">G2M05</strain>
    </source>
</reference>
<dbReference type="PANTHER" id="PTHR43581:SF4">
    <property type="entry name" value="ATP_GTP PHOSPHATASE"/>
    <property type="match status" value="1"/>
</dbReference>
<evidence type="ECO:0000313" key="3">
    <source>
        <dbReference type="EMBL" id="MDO6543691.1"/>
    </source>
</evidence>
<dbReference type="EMBL" id="JAUOPU010000015">
    <property type="protein sequence ID" value="MDO6543691.1"/>
    <property type="molecule type" value="Genomic_DNA"/>
</dbReference>
<dbReference type="AlphaFoldDB" id="A0AAW7Y5Y5"/>
<comment type="caution">
    <text evidence="3">The sequence shown here is derived from an EMBL/GenBank/DDBJ whole genome shotgun (WGS) entry which is preliminary data.</text>
</comment>
<evidence type="ECO:0000259" key="2">
    <source>
        <dbReference type="Pfam" id="PF20469"/>
    </source>
</evidence>
<protein>
    <submittedName>
        <fullName evidence="3">AAA family ATPase</fullName>
    </submittedName>
</protein>
<dbReference type="Gene3D" id="3.40.50.300">
    <property type="entry name" value="P-loop containing nucleotide triphosphate hydrolases"/>
    <property type="match status" value="1"/>
</dbReference>
<dbReference type="CDD" id="cd01026">
    <property type="entry name" value="TOPRIM_OLD"/>
    <property type="match status" value="1"/>
</dbReference>
<dbReference type="InterPro" id="IPR051396">
    <property type="entry name" value="Bact_Antivir_Def_Nuclease"/>
</dbReference>